<organism evidence="11 12">
    <name type="scientific">Corynespora cassiicola Philippines</name>
    <dbReference type="NCBI Taxonomy" id="1448308"/>
    <lineage>
        <taxon>Eukaryota</taxon>
        <taxon>Fungi</taxon>
        <taxon>Dikarya</taxon>
        <taxon>Ascomycota</taxon>
        <taxon>Pezizomycotina</taxon>
        <taxon>Dothideomycetes</taxon>
        <taxon>Pleosporomycetidae</taxon>
        <taxon>Pleosporales</taxon>
        <taxon>Corynesporascaceae</taxon>
        <taxon>Corynespora</taxon>
    </lineage>
</organism>
<dbReference type="PANTHER" id="PTHR46206:SF2">
    <property type="entry name" value="CYTOCHROME P450 MONOOXYGENASE AUSG-RELATED"/>
    <property type="match status" value="1"/>
</dbReference>
<keyword evidence="10" id="KW-1133">Transmembrane helix</keyword>
<reference evidence="11 12" key="1">
    <citation type="journal article" date="2018" name="Front. Microbiol.">
        <title>Genome-Wide Analysis of Corynespora cassiicola Leaf Fall Disease Putative Effectors.</title>
        <authorList>
            <person name="Lopez D."/>
            <person name="Ribeiro S."/>
            <person name="Label P."/>
            <person name="Fumanal B."/>
            <person name="Venisse J.S."/>
            <person name="Kohler A."/>
            <person name="de Oliveira R.R."/>
            <person name="Labutti K."/>
            <person name="Lipzen A."/>
            <person name="Lail K."/>
            <person name="Bauer D."/>
            <person name="Ohm R.A."/>
            <person name="Barry K.W."/>
            <person name="Spatafora J."/>
            <person name="Grigoriev I.V."/>
            <person name="Martin F.M."/>
            <person name="Pujade-Renaud V."/>
        </authorList>
    </citation>
    <scope>NUCLEOTIDE SEQUENCE [LARGE SCALE GENOMIC DNA]</scope>
    <source>
        <strain evidence="11 12">Philippines</strain>
    </source>
</reference>
<evidence type="ECO:0000256" key="4">
    <source>
        <dbReference type="ARBA" id="ARBA00022617"/>
    </source>
</evidence>
<comment type="cofactor">
    <cofactor evidence="1 9">
        <name>heme</name>
        <dbReference type="ChEBI" id="CHEBI:30413"/>
    </cofactor>
</comment>
<keyword evidence="4 9" id="KW-0349">Heme</keyword>
<sequence length="529" mass="60387">MSSTATIPTLSSWFNDSTYLLTSSPFSFWINISITCALILLIARSWSDKQTIPLINPPRWFQPYVFRQIDFVKHGLKTLSDGRNLFPGKPYRMITHMGEVTVLPPSFATIIKNEEDLDLRSLLAKDFHSHLPGFEPVGAVARYLHSIVHKYLNKHLNVVASHIPGEASFAINFLFRDPADWQEICIREANVNLVARLSSRVFLGEELCRNEEWLKTAIDYTNHSGGAAIKLNLLPSFLRRPFSWFSADCRCVVNDLQKAREIINPVVEKRRQAKERALAENKPVPVFVDVIEWAEHERGNEPYDAALAQLGFAAAAMHTTTDLLTQTLLHLANDPELILPLRDEMIRVLSTEGWKRNALFNMKLLDSAIKEAQRWKPINMLAMRRIALRDMTISGGLAIHRGQRIGIDAFKMLDPTVHNDPQKYDMYRFFRLREDPAMSIKAQLVSTSPEHLEFGHGMYACPGRFLAADEIKIALCHLLLKYDWKLAPGANLEYGIAAFFQNVNPANKLLYKRRTEEIDLDTLLLIRKN</sequence>
<dbReference type="OrthoDB" id="1844152at2759"/>
<dbReference type="InterPro" id="IPR001128">
    <property type="entry name" value="Cyt_P450"/>
</dbReference>
<comment type="similarity">
    <text evidence="3">Belongs to the cytochrome P450 family.</text>
</comment>
<keyword evidence="7 9" id="KW-0408">Iron</keyword>
<evidence type="ECO:0000256" key="10">
    <source>
        <dbReference type="SAM" id="Phobius"/>
    </source>
</evidence>
<dbReference type="CDD" id="cd11041">
    <property type="entry name" value="CYP503A1-like"/>
    <property type="match status" value="1"/>
</dbReference>
<evidence type="ECO:0000256" key="9">
    <source>
        <dbReference type="PIRSR" id="PIRSR602403-1"/>
    </source>
</evidence>
<dbReference type="GO" id="GO:0020037">
    <property type="term" value="F:heme binding"/>
    <property type="evidence" value="ECO:0007669"/>
    <property type="project" value="InterPro"/>
</dbReference>
<feature type="transmembrane region" description="Helical" evidence="10">
    <location>
        <begin position="26"/>
        <end position="43"/>
    </location>
</feature>
<gene>
    <name evidence="11" type="ORF">BS50DRAFT_509304</name>
</gene>
<evidence type="ECO:0000256" key="3">
    <source>
        <dbReference type="ARBA" id="ARBA00010617"/>
    </source>
</evidence>
<evidence type="ECO:0000313" key="11">
    <source>
        <dbReference type="EMBL" id="PSN59024.1"/>
    </source>
</evidence>
<comment type="pathway">
    <text evidence="2">Mycotoxin biosynthesis.</text>
</comment>
<dbReference type="GO" id="GO:0005506">
    <property type="term" value="F:iron ion binding"/>
    <property type="evidence" value="ECO:0007669"/>
    <property type="project" value="InterPro"/>
</dbReference>
<dbReference type="SUPFAM" id="SSF48264">
    <property type="entry name" value="Cytochrome P450"/>
    <property type="match status" value="1"/>
</dbReference>
<dbReference type="PANTHER" id="PTHR46206">
    <property type="entry name" value="CYTOCHROME P450"/>
    <property type="match status" value="1"/>
</dbReference>
<dbReference type="Pfam" id="PF00067">
    <property type="entry name" value="p450"/>
    <property type="match status" value="1"/>
</dbReference>
<keyword evidence="12" id="KW-1185">Reference proteome</keyword>
<dbReference type="GO" id="GO:0004497">
    <property type="term" value="F:monooxygenase activity"/>
    <property type="evidence" value="ECO:0007669"/>
    <property type="project" value="UniProtKB-KW"/>
</dbReference>
<dbReference type="Gene3D" id="1.10.630.10">
    <property type="entry name" value="Cytochrome P450"/>
    <property type="match status" value="1"/>
</dbReference>
<evidence type="ECO:0000256" key="8">
    <source>
        <dbReference type="ARBA" id="ARBA00023033"/>
    </source>
</evidence>
<evidence type="ECO:0000256" key="1">
    <source>
        <dbReference type="ARBA" id="ARBA00001971"/>
    </source>
</evidence>
<dbReference type="STRING" id="1448308.A0A2T2N0T6"/>
<dbReference type="AlphaFoldDB" id="A0A2T2N0T6"/>
<keyword evidence="6" id="KW-0560">Oxidoreductase</keyword>
<keyword evidence="5 9" id="KW-0479">Metal-binding</keyword>
<dbReference type="PRINTS" id="PR00465">
    <property type="entry name" value="EP450IV"/>
</dbReference>
<proteinExistence type="inferred from homology"/>
<feature type="binding site" description="axial binding residue" evidence="9">
    <location>
        <position position="461"/>
    </location>
    <ligand>
        <name>heme</name>
        <dbReference type="ChEBI" id="CHEBI:30413"/>
    </ligand>
    <ligandPart>
        <name>Fe</name>
        <dbReference type="ChEBI" id="CHEBI:18248"/>
    </ligandPart>
</feature>
<dbReference type="InterPro" id="IPR002403">
    <property type="entry name" value="Cyt_P450_E_grp-IV"/>
</dbReference>
<dbReference type="InterPro" id="IPR036396">
    <property type="entry name" value="Cyt_P450_sf"/>
</dbReference>
<evidence type="ECO:0000256" key="5">
    <source>
        <dbReference type="ARBA" id="ARBA00022723"/>
    </source>
</evidence>
<evidence type="ECO:0000256" key="7">
    <source>
        <dbReference type="ARBA" id="ARBA00023004"/>
    </source>
</evidence>
<evidence type="ECO:0000256" key="2">
    <source>
        <dbReference type="ARBA" id="ARBA00004685"/>
    </source>
</evidence>
<dbReference type="Proteomes" id="UP000240883">
    <property type="component" value="Unassembled WGS sequence"/>
</dbReference>
<keyword evidence="10" id="KW-0472">Membrane</keyword>
<name>A0A2T2N0T6_CORCC</name>
<dbReference type="GO" id="GO:0016705">
    <property type="term" value="F:oxidoreductase activity, acting on paired donors, with incorporation or reduction of molecular oxygen"/>
    <property type="evidence" value="ECO:0007669"/>
    <property type="project" value="InterPro"/>
</dbReference>
<keyword evidence="8 11" id="KW-0503">Monooxygenase</keyword>
<evidence type="ECO:0000256" key="6">
    <source>
        <dbReference type="ARBA" id="ARBA00023002"/>
    </source>
</evidence>
<dbReference type="EMBL" id="KZ678171">
    <property type="protein sequence ID" value="PSN59024.1"/>
    <property type="molecule type" value="Genomic_DNA"/>
</dbReference>
<keyword evidence="10" id="KW-0812">Transmembrane</keyword>
<accession>A0A2T2N0T6</accession>
<evidence type="ECO:0000313" key="12">
    <source>
        <dbReference type="Proteomes" id="UP000240883"/>
    </source>
</evidence>
<protein>
    <submittedName>
        <fullName evidence="11">Cytochrome P450 monooxygenase-like protein</fullName>
    </submittedName>
</protein>